<proteinExistence type="predicted"/>
<evidence type="ECO:0000313" key="1">
    <source>
        <dbReference type="EMBL" id="GIY01890.1"/>
    </source>
</evidence>
<evidence type="ECO:0000313" key="2">
    <source>
        <dbReference type="Proteomes" id="UP001054945"/>
    </source>
</evidence>
<keyword evidence="2" id="KW-1185">Reference proteome</keyword>
<dbReference type="EMBL" id="BPLR01005379">
    <property type="protein sequence ID" value="GIY01890.1"/>
    <property type="molecule type" value="Genomic_DNA"/>
</dbReference>
<accession>A0AAV4PXM9</accession>
<dbReference type="AlphaFoldDB" id="A0AAV4PXM9"/>
<comment type="caution">
    <text evidence="1">The sequence shown here is derived from an EMBL/GenBank/DDBJ whole genome shotgun (WGS) entry which is preliminary data.</text>
</comment>
<protein>
    <submittedName>
        <fullName evidence="1">Uncharacterized protein</fullName>
    </submittedName>
</protein>
<gene>
    <name evidence="1" type="ORF">CEXT_457611</name>
</gene>
<organism evidence="1 2">
    <name type="scientific">Caerostris extrusa</name>
    <name type="common">Bark spider</name>
    <name type="synonym">Caerostris bankana</name>
    <dbReference type="NCBI Taxonomy" id="172846"/>
    <lineage>
        <taxon>Eukaryota</taxon>
        <taxon>Metazoa</taxon>
        <taxon>Ecdysozoa</taxon>
        <taxon>Arthropoda</taxon>
        <taxon>Chelicerata</taxon>
        <taxon>Arachnida</taxon>
        <taxon>Araneae</taxon>
        <taxon>Araneomorphae</taxon>
        <taxon>Entelegynae</taxon>
        <taxon>Araneoidea</taxon>
        <taxon>Araneidae</taxon>
        <taxon>Caerostris</taxon>
    </lineage>
</organism>
<sequence>MLSTSVIFKSDFGLVYVHIHKKKKRSLGSVSYSGVQWNVRRVKSAMDGHSSVVVIQPLRRSVLSESPSHHFLEEKEKKKKR</sequence>
<dbReference type="Proteomes" id="UP001054945">
    <property type="component" value="Unassembled WGS sequence"/>
</dbReference>
<name>A0AAV4PXM9_CAEEX</name>
<reference evidence="1 2" key="1">
    <citation type="submission" date="2021-06" db="EMBL/GenBank/DDBJ databases">
        <title>Caerostris extrusa draft genome.</title>
        <authorList>
            <person name="Kono N."/>
            <person name="Arakawa K."/>
        </authorList>
    </citation>
    <scope>NUCLEOTIDE SEQUENCE [LARGE SCALE GENOMIC DNA]</scope>
</reference>